<dbReference type="PROSITE" id="PS00622">
    <property type="entry name" value="HTH_LUXR_1"/>
    <property type="match status" value="1"/>
</dbReference>
<dbReference type="InterPro" id="IPR036388">
    <property type="entry name" value="WH-like_DNA-bd_sf"/>
</dbReference>
<evidence type="ECO:0000259" key="5">
    <source>
        <dbReference type="PROSITE" id="PS50043"/>
    </source>
</evidence>
<keyword evidence="4" id="KW-0812">Transmembrane</keyword>
<dbReference type="EMBL" id="FOMI01000002">
    <property type="protein sequence ID" value="SFC99213.1"/>
    <property type="molecule type" value="Genomic_DNA"/>
</dbReference>
<evidence type="ECO:0000256" key="3">
    <source>
        <dbReference type="ARBA" id="ARBA00023163"/>
    </source>
</evidence>
<dbReference type="Proteomes" id="UP000199439">
    <property type="component" value="Unassembled WGS sequence"/>
</dbReference>
<keyword evidence="3" id="KW-0804">Transcription</keyword>
<keyword evidence="2" id="KW-0238">DNA-binding</keyword>
<reference evidence="7" key="1">
    <citation type="submission" date="2016-10" db="EMBL/GenBank/DDBJ databases">
        <authorList>
            <person name="Varghese N."/>
            <person name="Submissions S."/>
        </authorList>
    </citation>
    <scope>NUCLEOTIDE SEQUENCE [LARGE SCALE GENOMIC DNA]</scope>
    <source>
        <strain evidence="7">DSM 25730</strain>
    </source>
</reference>
<dbReference type="InterPro" id="IPR000792">
    <property type="entry name" value="Tscrpt_reg_LuxR_C"/>
</dbReference>
<dbReference type="PANTHER" id="PTHR44688">
    <property type="entry name" value="DNA-BINDING TRANSCRIPTIONAL ACTIVATOR DEVR_DOSR"/>
    <property type="match status" value="1"/>
</dbReference>
<dbReference type="CDD" id="cd06170">
    <property type="entry name" value="LuxR_C_like"/>
    <property type="match status" value="1"/>
</dbReference>
<keyword evidence="4" id="KW-0472">Membrane</keyword>
<dbReference type="SMART" id="SM00421">
    <property type="entry name" value="HTH_LUXR"/>
    <property type="match status" value="1"/>
</dbReference>
<dbReference type="SUPFAM" id="SSF46894">
    <property type="entry name" value="C-terminal effector domain of the bipartite response regulators"/>
    <property type="match status" value="1"/>
</dbReference>
<dbReference type="AlphaFoldDB" id="A0A1I1NWW6"/>
<dbReference type="PRINTS" id="PR00038">
    <property type="entry name" value="HTHLUXR"/>
</dbReference>
<evidence type="ECO:0000313" key="7">
    <source>
        <dbReference type="Proteomes" id="UP000199439"/>
    </source>
</evidence>
<evidence type="ECO:0000313" key="6">
    <source>
        <dbReference type="EMBL" id="SFC99213.1"/>
    </source>
</evidence>
<dbReference type="GO" id="GO:0003677">
    <property type="term" value="F:DNA binding"/>
    <property type="evidence" value="ECO:0007669"/>
    <property type="project" value="UniProtKB-KW"/>
</dbReference>
<dbReference type="GO" id="GO:0006355">
    <property type="term" value="P:regulation of DNA-templated transcription"/>
    <property type="evidence" value="ECO:0007669"/>
    <property type="project" value="InterPro"/>
</dbReference>
<evidence type="ECO:0000256" key="2">
    <source>
        <dbReference type="ARBA" id="ARBA00023125"/>
    </source>
</evidence>
<dbReference type="STRING" id="870482.SAMN04487987_102450"/>
<feature type="transmembrane region" description="Helical" evidence="4">
    <location>
        <begin position="33"/>
        <end position="51"/>
    </location>
</feature>
<evidence type="ECO:0000256" key="1">
    <source>
        <dbReference type="ARBA" id="ARBA00023015"/>
    </source>
</evidence>
<dbReference type="Gene3D" id="1.10.10.10">
    <property type="entry name" value="Winged helix-like DNA-binding domain superfamily/Winged helix DNA-binding domain"/>
    <property type="match status" value="1"/>
</dbReference>
<dbReference type="InterPro" id="IPR016032">
    <property type="entry name" value="Sig_transdc_resp-reg_C-effctor"/>
</dbReference>
<dbReference type="RefSeq" id="WP_092849787.1">
    <property type="nucleotide sequence ID" value="NZ_FOMI01000002.1"/>
</dbReference>
<dbReference type="PANTHER" id="PTHR44688:SF16">
    <property type="entry name" value="DNA-BINDING TRANSCRIPTIONAL ACTIVATOR DEVR_DOSR"/>
    <property type="match status" value="1"/>
</dbReference>
<dbReference type="Pfam" id="PF00196">
    <property type="entry name" value="GerE"/>
    <property type="match status" value="1"/>
</dbReference>
<dbReference type="PROSITE" id="PS50043">
    <property type="entry name" value="HTH_LUXR_2"/>
    <property type="match status" value="1"/>
</dbReference>
<feature type="domain" description="HTH luxR-type" evidence="5">
    <location>
        <begin position="69"/>
        <end position="134"/>
    </location>
</feature>
<evidence type="ECO:0000256" key="4">
    <source>
        <dbReference type="SAM" id="Phobius"/>
    </source>
</evidence>
<gene>
    <name evidence="6" type="ORF">SAMN04487987_102450</name>
</gene>
<dbReference type="OrthoDB" id="9807565at2"/>
<proteinExistence type="predicted"/>
<protein>
    <submittedName>
        <fullName evidence="6">Regulatory protein, luxR family</fullName>
    </submittedName>
</protein>
<accession>A0A1I1NWW6</accession>
<keyword evidence="4" id="KW-1133">Transmembrane helix</keyword>
<keyword evidence="1" id="KW-0805">Transcription regulation</keyword>
<keyword evidence="7" id="KW-1185">Reference proteome</keyword>
<sequence>MKKTILVFSGLIIALLLLFQISTYSIISGNLKMEFAITIIAVIFLIVGIYINKKSLQKPANASQGINYQKIKDLEITTREYEVLQAISEGLSNKEISNKLFLSESTIKTHVSNLLVKLNAKRRTQALQIAQKLQII</sequence>
<name>A0A1I1NWW6_9FLAO</name>
<organism evidence="6 7">
    <name type="scientific">Algibacter pectinivorans</name>
    <dbReference type="NCBI Taxonomy" id="870482"/>
    <lineage>
        <taxon>Bacteria</taxon>
        <taxon>Pseudomonadati</taxon>
        <taxon>Bacteroidota</taxon>
        <taxon>Flavobacteriia</taxon>
        <taxon>Flavobacteriales</taxon>
        <taxon>Flavobacteriaceae</taxon>
        <taxon>Algibacter</taxon>
    </lineage>
</organism>